<evidence type="ECO:0000256" key="2">
    <source>
        <dbReference type="ARBA" id="ARBA00010565"/>
    </source>
</evidence>
<feature type="domain" description="GINS subunit" evidence="6">
    <location>
        <begin position="62"/>
        <end position="157"/>
    </location>
</feature>
<feature type="non-terminal residue" evidence="8">
    <location>
        <position position="1"/>
    </location>
</feature>
<dbReference type="Pfam" id="PF25005">
    <property type="entry name" value="PSF2_N"/>
    <property type="match status" value="1"/>
</dbReference>
<dbReference type="InterPro" id="IPR036224">
    <property type="entry name" value="GINS_bundle-like_dom_sf"/>
</dbReference>
<dbReference type="FunFam" id="1.20.58.1020:FF:000001">
    <property type="entry name" value="DNA replication complex GINS protein PSF2"/>
    <property type="match status" value="1"/>
</dbReference>
<gene>
    <name evidence="8" type="ORF">CBR_g83733</name>
</gene>
<dbReference type="OMA" id="DSLNCMY"/>
<comment type="similarity">
    <text evidence="2">Belongs to the GINS2/PSF2 family.</text>
</comment>
<evidence type="ECO:0000256" key="5">
    <source>
        <dbReference type="SAM" id="MobiDB-lite"/>
    </source>
</evidence>
<feature type="domain" description="DNA replication complex GINS protein PSF2 N-terminal" evidence="7">
    <location>
        <begin position="1"/>
        <end position="57"/>
    </location>
</feature>
<dbReference type="Gramene" id="GBG41871">
    <property type="protein sequence ID" value="GBG41871"/>
    <property type="gene ID" value="CBR_g83733"/>
</dbReference>
<keyword evidence="3" id="KW-0235">DNA replication</keyword>
<dbReference type="AlphaFoldDB" id="A0A388JJI9"/>
<dbReference type="Gene3D" id="3.40.5.50">
    <property type="match status" value="1"/>
</dbReference>
<evidence type="ECO:0000313" key="9">
    <source>
        <dbReference type="Proteomes" id="UP000265515"/>
    </source>
</evidence>
<dbReference type="Gene3D" id="1.20.58.1020">
    <property type="match status" value="1"/>
</dbReference>
<dbReference type="FunFam" id="3.40.5.50:FF:000001">
    <property type="entry name" value="DNA replication complex GINS protein PSF2"/>
    <property type="match status" value="1"/>
</dbReference>
<dbReference type="Proteomes" id="UP000265515">
    <property type="component" value="Unassembled WGS sequence"/>
</dbReference>
<evidence type="ECO:0000259" key="6">
    <source>
        <dbReference type="Pfam" id="PF05916"/>
    </source>
</evidence>
<dbReference type="OrthoDB" id="1938138at2759"/>
<evidence type="ECO:0000259" key="7">
    <source>
        <dbReference type="Pfam" id="PF25005"/>
    </source>
</evidence>
<dbReference type="SUPFAM" id="SSF158573">
    <property type="entry name" value="GINS helical bundle-like"/>
    <property type="match status" value="1"/>
</dbReference>
<keyword evidence="4" id="KW-0539">Nucleus</keyword>
<dbReference type="PANTHER" id="PTHR12772:SF0">
    <property type="entry name" value="DNA REPLICATION COMPLEX GINS PROTEIN PSF2"/>
    <property type="match status" value="1"/>
</dbReference>
<evidence type="ECO:0000256" key="3">
    <source>
        <dbReference type="ARBA" id="ARBA00022705"/>
    </source>
</evidence>
<dbReference type="InterPro" id="IPR007257">
    <property type="entry name" value="GINS_Psf2"/>
</dbReference>
<organism evidence="8 9">
    <name type="scientific">Chara braunii</name>
    <name type="common">Braun's stonewort</name>
    <dbReference type="NCBI Taxonomy" id="69332"/>
    <lineage>
        <taxon>Eukaryota</taxon>
        <taxon>Viridiplantae</taxon>
        <taxon>Streptophyta</taxon>
        <taxon>Charophyceae</taxon>
        <taxon>Charales</taxon>
        <taxon>Characeae</taxon>
        <taxon>Chara</taxon>
    </lineage>
</organism>
<dbReference type="PIRSF" id="PIRSF028998">
    <property type="entry name" value="GINS_Psf2_subgr"/>
    <property type="match status" value="1"/>
</dbReference>
<dbReference type="SUPFAM" id="SSF160059">
    <property type="entry name" value="PriA/YqbF domain"/>
    <property type="match status" value="1"/>
</dbReference>
<dbReference type="InterPro" id="IPR056784">
    <property type="entry name" value="PSF2_N"/>
</dbReference>
<dbReference type="STRING" id="69332.A0A388JJI9"/>
<dbReference type="EMBL" id="BFEA01005725">
    <property type="protein sequence ID" value="GBG41871.1"/>
    <property type="molecule type" value="Genomic_DNA"/>
</dbReference>
<evidence type="ECO:0000256" key="4">
    <source>
        <dbReference type="ARBA" id="ARBA00023242"/>
    </source>
</evidence>
<keyword evidence="9" id="KW-1185">Reference proteome</keyword>
<dbReference type="CDD" id="cd21694">
    <property type="entry name" value="GINS_B_Psf2"/>
    <property type="match status" value="1"/>
</dbReference>
<dbReference type="Pfam" id="PF05916">
    <property type="entry name" value="Sld5"/>
    <property type="match status" value="1"/>
</dbReference>
<protein>
    <submittedName>
        <fullName evidence="8">Uncharacterized protein</fullName>
    </submittedName>
</protein>
<sequence>AEMEFLAEDELISIVPNFRSDGMHMLCGDFGPFRPQIPVKVPLWLALSLKKRRKCTLQTPDWMNVDNLARVLEEERESTGVFQELPFHYIEISQLLFDNAIEDLCDHYKMRTLIEDIRNVRFNKIQNGLQQLEGKKNAVKLNNVSAMEINIIRPFFIKALERFYKYDVDYAKAAATDNSQASNAPTSSTSVRGRTIQNRGLRPR</sequence>
<dbReference type="GO" id="GO:0006260">
    <property type="term" value="P:DNA replication"/>
    <property type="evidence" value="ECO:0007669"/>
    <property type="project" value="UniProtKB-KW"/>
</dbReference>
<reference evidence="8 9" key="1">
    <citation type="journal article" date="2018" name="Cell">
        <title>The Chara Genome: Secondary Complexity and Implications for Plant Terrestrialization.</title>
        <authorList>
            <person name="Nishiyama T."/>
            <person name="Sakayama H."/>
            <person name="Vries J.D."/>
            <person name="Buschmann H."/>
            <person name="Saint-Marcoux D."/>
            <person name="Ullrich K.K."/>
            <person name="Haas F.B."/>
            <person name="Vanderstraeten L."/>
            <person name="Becker D."/>
            <person name="Lang D."/>
            <person name="Vosolsobe S."/>
            <person name="Rombauts S."/>
            <person name="Wilhelmsson P.K.I."/>
            <person name="Janitza P."/>
            <person name="Kern R."/>
            <person name="Heyl A."/>
            <person name="Rumpler F."/>
            <person name="Villalobos L.I.A.C."/>
            <person name="Clay J.M."/>
            <person name="Skokan R."/>
            <person name="Toyoda A."/>
            <person name="Suzuki Y."/>
            <person name="Kagoshima H."/>
            <person name="Schijlen E."/>
            <person name="Tajeshwar N."/>
            <person name="Catarino B."/>
            <person name="Hetherington A.J."/>
            <person name="Saltykova A."/>
            <person name="Bonnot C."/>
            <person name="Breuninger H."/>
            <person name="Symeonidi A."/>
            <person name="Radhakrishnan G.V."/>
            <person name="Van Nieuwerburgh F."/>
            <person name="Deforce D."/>
            <person name="Chang C."/>
            <person name="Karol K.G."/>
            <person name="Hedrich R."/>
            <person name="Ulvskov P."/>
            <person name="Glockner G."/>
            <person name="Delwiche C.F."/>
            <person name="Petrasek J."/>
            <person name="Van de Peer Y."/>
            <person name="Friml J."/>
            <person name="Beilby M."/>
            <person name="Dolan L."/>
            <person name="Kohara Y."/>
            <person name="Sugano S."/>
            <person name="Fujiyama A."/>
            <person name="Delaux P.-M."/>
            <person name="Quint M."/>
            <person name="TheiBen G."/>
            <person name="Hagemann M."/>
            <person name="Harholt J."/>
            <person name="Dunand C."/>
            <person name="Zachgo S."/>
            <person name="Langdale J."/>
            <person name="Maumus F."/>
            <person name="Straeten D.V.D."/>
            <person name="Gould S.B."/>
            <person name="Rensing S.A."/>
        </authorList>
    </citation>
    <scope>NUCLEOTIDE SEQUENCE [LARGE SCALE GENOMIC DNA]</scope>
    <source>
        <strain evidence="8 9">S276</strain>
    </source>
</reference>
<dbReference type="InterPro" id="IPR021151">
    <property type="entry name" value="GINS_A"/>
</dbReference>
<proteinExistence type="inferred from homology"/>
<accession>A0A388JJI9</accession>
<comment type="subcellular location">
    <subcellularLocation>
        <location evidence="1">Nucleus</location>
    </subcellularLocation>
</comment>
<evidence type="ECO:0000313" key="8">
    <source>
        <dbReference type="EMBL" id="GBG41871.1"/>
    </source>
</evidence>
<dbReference type="CDD" id="cd11712">
    <property type="entry name" value="GINS_A_psf2"/>
    <property type="match status" value="1"/>
</dbReference>
<feature type="region of interest" description="Disordered" evidence="5">
    <location>
        <begin position="177"/>
        <end position="204"/>
    </location>
</feature>
<comment type="caution">
    <text evidence="8">The sequence shown here is derived from an EMBL/GenBank/DDBJ whole genome shotgun (WGS) entry which is preliminary data.</text>
</comment>
<dbReference type="GO" id="GO:0000811">
    <property type="term" value="C:GINS complex"/>
    <property type="evidence" value="ECO:0007669"/>
    <property type="project" value="TreeGrafter"/>
</dbReference>
<dbReference type="GO" id="GO:0000727">
    <property type="term" value="P:double-strand break repair via break-induced replication"/>
    <property type="evidence" value="ECO:0007669"/>
    <property type="project" value="TreeGrafter"/>
</dbReference>
<evidence type="ECO:0000256" key="1">
    <source>
        <dbReference type="ARBA" id="ARBA00004123"/>
    </source>
</evidence>
<feature type="compositionally biased region" description="Polar residues" evidence="5">
    <location>
        <begin position="177"/>
        <end position="198"/>
    </location>
</feature>
<name>A0A388JJI9_CHABU</name>
<dbReference type="PANTHER" id="PTHR12772">
    <property type="entry name" value="DNA REPLICATION COMPLEX GINS PROTEIN PSF2"/>
    <property type="match status" value="1"/>
</dbReference>